<dbReference type="AlphaFoldDB" id="A0A1S0ZMV8"/>
<gene>
    <name evidence="1" type="ORF">A7T00_00485</name>
</gene>
<proteinExistence type="predicted"/>
<dbReference type="NCBIfam" id="NF040699">
    <property type="entry name" value="VPA1262_fam"/>
    <property type="match status" value="1"/>
</dbReference>
<name>A0A1S0ZMV8_SALET</name>
<dbReference type="RefSeq" id="WP_001645530.1">
    <property type="nucleotide sequence ID" value="NZ_QWDP01000004.1"/>
</dbReference>
<comment type="caution">
    <text evidence="1">The sequence shown here is derived from an EMBL/GenBank/DDBJ whole genome shotgun (WGS) entry which is preliminary data.</text>
</comment>
<dbReference type="EMBL" id="MLZC01000001">
    <property type="protein sequence ID" value="OHG69812.1"/>
    <property type="molecule type" value="Genomic_DNA"/>
</dbReference>
<protein>
    <submittedName>
        <fullName evidence="1">Uncharacterized protein</fullName>
    </submittedName>
</protein>
<organism evidence="1">
    <name type="scientific">Salmonella enterica subsp. enterica serovar Saintpaul</name>
    <dbReference type="NCBI Taxonomy" id="90105"/>
    <lineage>
        <taxon>Bacteria</taxon>
        <taxon>Pseudomonadati</taxon>
        <taxon>Pseudomonadota</taxon>
        <taxon>Gammaproteobacteria</taxon>
        <taxon>Enterobacterales</taxon>
        <taxon>Enterobacteriaceae</taxon>
        <taxon>Salmonella</taxon>
    </lineage>
</organism>
<sequence>MAFALDDLINDNRLGRLFSADERNCALQLWVLQITSNSMTQNRILYGRLLPYNHSNNSWSFSDNNKFQSLGQFKVNVTRLNLYIKNNICAELLKKINDGLTISVISEALGFKFPDKLNKRFGETKLSTEALAYRPVSYLLNRDAYDFHTLSSPHGGAGALSASIIQTDKAALFRLGPDYDTALMDMVVKDLNEDTGLDFGRTDIARFGEIELLVFPALDDKERKLLDVSWVNRPRALVVRFNSMQVPQFTAFQFRLNIMNNGQVIFSGIAVGIRDSEGIFECSFELSDQIRTITDSTEIEIFGFVDECYRLGMLCCRWRIGYIREINILGHAIGQKSNPVKFDWLEKTIKPSMSDRAKSALTINRGNLGFTSHVGGREIDVWVPANKELLSIFEQLHPKKSEGIFFLRWGQSDGEGRLQFVEWFRKVLSQYQEHQIVIFDPYFEDAGLGLVLLCAASNSDYIIFTSLPKIPKFDETVVEVESDKLFTGRVNNLVACCENNINLLSKLKLRIYGMKEGRLHDRYILIMGRNGLPVTGFNLSNSFQKAAENHPLLITPIPSDVLLQVEEYMSSLLQEIGTNKNDDIEGSTAIRLLFDSKSLVMSPKRYEPLRFLEKKDAGSALSLWFNQIILRDLSGDTLKEQLVALGLLKGDSHILGEAGSIRYYLDNLAVDLSGFISSWDVIGDLLAHSHNDEINIQNEHNFIELLTQYLGLSFNRSHDDTNKELAVVDSQLFQRTLKSLLQTSYRVEHLFHSTKYTVLTWAEYYAVCLLWRYAPKQLLLLAEEQITKMPKDTQGIEIVRISLLSQIVSQISLSMNFNLSEVQQKCLLRSGNGLLQWMGISAIESKLEKVRCVSTVLPLLNIFSHTERVMILGWMVNHAARNKHEIQPYKDLIKALHTVLPEIISSDELQHLVDSLRGHMQRLAWAEPWLFTDVVAPLLQAGRVSNDDACKIWTEELVYMLEAHSPKLFEESREGQTTNIAAFLLANSNPEAQSTSVKLIHNILKRQQRIVQQPLASTSNWTRWDGALLISMWILIFARWGKYYLRQRSMVNAELEHLSQEAYRLVVFRPEDEWRSKNTGKEGALMAVLDQVELLLTEQDGAEVSPQ</sequence>
<reference evidence="1" key="1">
    <citation type="submission" date="2016-09" db="EMBL/GenBank/DDBJ databases">
        <title>Whole genome sequencing of Salmonella enterica.</title>
        <authorList>
            <person name="Bell R."/>
        </authorList>
    </citation>
    <scope>NUCLEOTIDE SEQUENCE [LARGE SCALE GENOMIC DNA]</scope>
    <source>
        <strain evidence="1">CFSAN044978</strain>
    </source>
</reference>
<evidence type="ECO:0000313" key="1">
    <source>
        <dbReference type="EMBL" id="OHG69812.1"/>
    </source>
</evidence>
<dbReference type="NCBIfam" id="NF040700">
    <property type="entry name" value="VPA1262_N_dom"/>
    <property type="match status" value="1"/>
</dbReference>
<accession>A0A1S0ZMV8</accession>